<dbReference type="AlphaFoldDB" id="W7F6C6"/>
<reference evidence="2 3" key="2">
    <citation type="submission" date="2013-02" db="EMBL/GenBank/DDBJ databases">
        <title>The Genome Sequence of Plasmodium falciparum 7G8.</title>
        <authorList>
            <consortium name="The Broad Institute Genome Sequencing Platform"/>
            <consortium name="The Broad Institute Genome Sequencing Center for Infectious Disease"/>
            <person name="Neafsey D."/>
            <person name="Cheeseman I."/>
            <person name="Volkman S."/>
            <person name="Adams J."/>
            <person name="Walker B."/>
            <person name="Young S.K."/>
            <person name="Zeng Q."/>
            <person name="Gargeya S."/>
            <person name="Fitzgerald M."/>
            <person name="Haas B."/>
            <person name="Abouelleil A."/>
            <person name="Alvarado L."/>
            <person name="Arachchi H.M."/>
            <person name="Berlin A.M."/>
            <person name="Chapman S.B."/>
            <person name="Dewar J."/>
            <person name="Goldberg J."/>
            <person name="Griggs A."/>
            <person name="Gujja S."/>
            <person name="Hansen M."/>
            <person name="Howarth C."/>
            <person name="Imamovic A."/>
            <person name="Larimer J."/>
            <person name="McCowan C."/>
            <person name="Murphy C."/>
            <person name="Neiman D."/>
            <person name="Pearson M."/>
            <person name="Priest M."/>
            <person name="Roberts A."/>
            <person name="Saif S."/>
            <person name="Shea T."/>
            <person name="Sisk P."/>
            <person name="Sykes S."/>
            <person name="Wortman J."/>
            <person name="Nusbaum C."/>
            <person name="Birren B."/>
        </authorList>
    </citation>
    <scope>NUCLEOTIDE SEQUENCE [LARGE SCALE GENOMIC DNA]</scope>
    <source>
        <strain evidence="2 3">7G8</strain>
    </source>
</reference>
<evidence type="ECO:0000256" key="1">
    <source>
        <dbReference type="SAM" id="Phobius"/>
    </source>
</evidence>
<accession>W7F6C6</accession>
<feature type="transmembrane region" description="Helical" evidence="1">
    <location>
        <begin position="142"/>
        <end position="163"/>
    </location>
</feature>
<proteinExistence type="predicted"/>
<evidence type="ECO:0000313" key="3">
    <source>
        <dbReference type="Proteomes" id="UP000030688"/>
    </source>
</evidence>
<reference evidence="3" key="1">
    <citation type="submission" date="2007-11" db="EMBL/GenBank/DDBJ databases">
        <authorList>
            <consortium name="The Broad Institute Genome Sequencing Platform"/>
            <person name="Volkman S.K."/>
            <person name="Daily J.P."/>
            <person name="Sarr O."/>
            <person name="Ndiaye D."/>
            <person name="Ndir O."/>
            <person name="Mboup S."/>
            <person name="Lukens A."/>
            <person name="Stange-Thomann N."/>
            <person name="Mauceli E."/>
            <person name="Gnerre S."/>
            <person name="Jaffe D."/>
            <person name="Zainoun J."/>
            <person name="Wiegand R.C."/>
            <person name="Birren B."/>
            <person name="Galagan J."/>
            <person name="Lander E."/>
            <person name="Wirth D.F."/>
        </authorList>
    </citation>
    <scope>NUCLEOTIDE SEQUENCE [LARGE SCALE GENOMIC DNA]</scope>
    <source>
        <strain evidence="3">7G8</strain>
    </source>
</reference>
<name>W7F6C6_PLAF8</name>
<keyword evidence="1" id="KW-0472">Membrane</keyword>
<evidence type="ECO:0000313" key="2">
    <source>
        <dbReference type="EMBL" id="EUR77449.1"/>
    </source>
</evidence>
<dbReference type="EMBL" id="KE123592">
    <property type="protein sequence ID" value="EUR77449.1"/>
    <property type="molecule type" value="Genomic_DNA"/>
</dbReference>
<dbReference type="Proteomes" id="UP000030688">
    <property type="component" value="Unassembled WGS sequence"/>
</dbReference>
<dbReference type="OrthoDB" id="345965at2759"/>
<gene>
    <name evidence="2" type="ORF">PFBG_01026</name>
</gene>
<protein>
    <submittedName>
        <fullName evidence="2">Uncharacterized protein</fullName>
    </submittedName>
</protein>
<keyword evidence="1" id="KW-1133">Transmembrane helix</keyword>
<sequence>MVDKNSLLLNEKIRFDKYNENVEEEYKRKYNIENKIDEYFDDNNNSSGNSSVSSSSSTLSYKKRKEKLFLYKYISPFMDLGKRFYSSLTLMYEPKLYHLSIFLTTLWAYKNIKCINKLLIHKYNDIHYQITRPDSLNGRRKAFRMLALGGSIIPCFFIALFIYDMKKEQPNYILVNRSDIPSENRTNHIIPYTLKRNISHKILLLKEKILFFAKDLAENNNFKTLSREYRKNMNKRLYKHYIKKGIGLHIIYTYFAFKY</sequence>
<keyword evidence="1" id="KW-0812">Transmembrane</keyword>
<organism evidence="2 3">
    <name type="scientific">Plasmodium falciparum (isolate 7G8)</name>
    <dbReference type="NCBI Taxonomy" id="57266"/>
    <lineage>
        <taxon>Eukaryota</taxon>
        <taxon>Sar</taxon>
        <taxon>Alveolata</taxon>
        <taxon>Apicomplexa</taxon>
        <taxon>Aconoidasida</taxon>
        <taxon>Haemosporida</taxon>
        <taxon>Plasmodiidae</taxon>
        <taxon>Plasmodium</taxon>
        <taxon>Plasmodium (Laverania)</taxon>
    </lineage>
</organism>